<protein>
    <recommendedName>
        <fullName evidence="6">SD-repeat containing protein B domain-containing protein</fullName>
    </recommendedName>
</protein>
<dbReference type="Proteomes" id="UP001223336">
    <property type="component" value="Unassembled WGS sequence"/>
</dbReference>
<evidence type="ECO:0008006" key="6">
    <source>
        <dbReference type="Google" id="ProtNLM"/>
    </source>
</evidence>
<keyword evidence="5" id="KW-1185">Reference proteome</keyword>
<gene>
    <name evidence="3" type="ORF">RCC75_00965</name>
    <name evidence="4" type="ORF">RCG00_06715</name>
</gene>
<dbReference type="EMBL" id="JAVFKN010000001">
    <property type="protein sequence ID" value="MDQ5767080.1"/>
    <property type="molecule type" value="Genomic_DNA"/>
</dbReference>
<dbReference type="Gene3D" id="2.60.40.10">
    <property type="entry name" value="Immunoglobulins"/>
    <property type="match status" value="1"/>
</dbReference>
<evidence type="ECO:0000313" key="5">
    <source>
        <dbReference type="Proteomes" id="UP001223336"/>
    </source>
</evidence>
<proteinExistence type="predicted"/>
<feature type="region of interest" description="Disordered" evidence="1">
    <location>
        <begin position="378"/>
        <end position="406"/>
    </location>
</feature>
<evidence type="ECO:0000313" key="3">
    <source>
        <dbReference type="EMBL" id="MDQ5767080.1"/>
    </source>
</evidence>
<feature type="signal peptide" evidence="2">
    <location>
        <begin position="1"/>
        <end position="27"/>
    </location>
</feature>
<name>A0AA51QYA3_9GAMM</name>
<keyword evidence="2" id="KW-0732">Signal</keyword>
<dbReference type="AlphaFoldDB" id="A0AA51QYA3"/>
<organism evidence="4">
    <name type="scientific">Thiothrix subterranea</name>
    <dbReference type="NCBI Taxonomy" id="2735563"/>
    <lineage>
        <taxon>Bacteria</taxon>
        <taxon>Pseudomonadati</taxon>
        <taxon>Pseudomonadota</taxon>
        <taxon>Gammaproteobacteria</taxon>
        <taxon>Thiotrichales</taxon>
        <taxon>Thiotrichaceae</taxon>
        <taxon>Thiothrix</taxon>
    </lineage>
</organism>
<sequence>MISTQRKALIIGLQISMATLYASETFAATGITALTLEQLAQQQATLIQRPPVYIDNLIDSNTAEDAPPSSTADTTLAEESASGYRTLNIGIDTRHTRTDAGNTQTRQALNLDASRQTHDYGTFTLDTQVTQQHATIPDEAAPETQEITATLYQNDWLLNDEWQMDNTVGVVRSAQNSLISQSNNLSLPSRTYLGSSSRLSDGKTEVRLMHGTKGEVLDNGDIATTEQAVTGLSVTRSLNAQWVVGAQGWQAQGEDAQQHHEATLAVQHTNASGSLQTKAQILTNEAGSGAWIDTEYQQDRFRHQAGAYALGDGLTWMGDDVADNTQGAYWRMGYTHPRYDTHSSIEWQQRQADAETHDTQELRLNQSLNYQYDRTTRTGGQLSHTQTQAADARQQTQGSVFVSRTWSSGQDSRLQLRVSHDQEPDATTQTRELDYSHHWLLPAANELSWQINARNEQDEAENRNIYQTGLDWQHHLSNGDNVGANLTLSKASPSDDDLGTHQNYRIFSRKQLNNKLNLEASIEQTHDTEGSRDQGISVALNYQDGWGKPLGRRDVRSGSIRGVVFFDENNDGRQQPLEKKAANIELVLDGRTPVTTDQNGEFVFPQVATGAHALEVAFSSIPLPWELSTDFNTKVTVGLRDTSTLAIPLAKVTDQ</sequence>
<evidence type="ECO:0000256" key="1">
    <source>
        <dbReference type="SAM" id="MobiDB-lite"/>
    </source>
</evidence>
<feature type="compositionally biased region" description="Low complexity" evidence="1">
    <location>
        <begin position="385"/>
        <end position="397"/>
    </location>
</feature>
<accession>A0AA51QYA3</accession>
<reference evidence="4 5" key="1">
    <citation type="submission" date="2023-08" db="EMBL/GenBank/DDBJ databases">
        <title>New molecular markers tilS and rpoB for phylogenetic and monitoring studies of the genus Thiothrix biodiversity.</title>
        <authorList>
            <person name="Ravin N.V."/>
            <person name="Smolyakov D."/>
            <person name="Markov N.D."/>
            <person name="Beletsky A.V."/>
            <person name="Mardanov A.V."/>
            <person name="Rudenko T.S."/>
            <person name="Grabovich M.Y."/>
        </authorList>
    </citation>
    <scope>NUCLEOTIDE SEQUENCE</scope>
    <source>
        <strain evidence="4">DNT52</strain>
        <strain evidence="3 5">H33</strain>
    </source>
</reference>
<dbReference type="EMBL" id="CP133217">
    <property type="protein sequence ID" value="WML88058.1"/>
    <property type="molecule type" value="Genomic_DNA"/>
</dbReference>
<evidence type="ECO:0000313" key="4">
    <source>
        <dbReference type="EMBL" id="WML88058.1"/>
    </source>
</evidence>
<dbReference type="Proteomes" id="UP001229862">
    <property type="component" value="Chromosome"/>
</dbReference>
<dbReference type="SUPFAM" id="SSF117074">
    <property type="entry name" value="Hypothetical protein PA1324"/>
    <property type="match status" value="1"/>
</dbReference>
<dbReference type="RefSeq" id="WP_308133311.1">
    <property type="nucleotide sequence ID" value="NZ_CP133217.1"/>
</dbReference>
<dbReference type="InterPro" id="IPR013783">
    <property type="entry name" value="Ig-like_fold"/>
</dbReference>
<evidence type="ECO:0000256" key="2">
    <source>
        <dbReference type="SAM" id="SignalP"/>
    </source>
</evidence>
<feature type="chain" id="PRO_5041243484" description="SD-repeat containing protein B domain-containing protein" evidence="2">
    <location>
        <begin position="28"/>
        <end position="655"/>
    </location>
</feature>